<feature type="binding site" evidence="9">
    <location>
        <position position="56"/>
    </location>
    <ligand>
        <name>Ca(2+)</name>
        <dbReference type="ChEBI" id="CHEBI:29108"/>
        <label>1</label>
    </ligand>
</feature>
<comment type="cofactor">
    <cofactor evidence="9 12">
        <name>Ca(2+)</name>
        <dbReference type="ChEBI" id="CHEBI:29108"/>
    </cofactor>
    <text evidence="9 12">Binds 2 calcium ions per subunit.</text>
</comment>
<evidence type="ECO:0000256" key="6">
    <source>
        <dbReference type="ARBA" id="ARBA00023157"/>
    </source>
</evidence>
<name>A0A3M7LW72_9PLEO</name>
<evidence type="ECO:0000256" key="4">
    <source>
        <dbReference type="ARBA" id="ARBA00022723"/>
    </source>
</evidence>
<dbReference type="InterPro" id="IPR002016">
    <property type="entry name" value="Haem_peroxidase"/>
</dbReference>
<comment type="similarity">
    <text evidence="2 12">Belongs to the peroxidase family. Ligninase subfamily.</text>
</comment>
<dbReference type="InterPro" id="IPR019793">
    <property type="entry name" value="Peroxidases_heam-ligand_BS"/>
</dbReference>
<dbReference type="AlphaFoldDB" id="A0A3M7LW72"/>
<feature type="binding site" evidence="9">
    <location>
        <position position="49"/>
    </location>
    <ligand>
        <name>Ca(2+)</name>
        <dbReference type="ChEBI" id="CHEBI:29108"/>
        <label>1</label>
    </ligand>
</feature>
<keyword evidence="4 9" id="KW-0479">Metal-binding</keyword>
<dbReference type="GO" id="GO:0006979">
    <property type="term" value="P:response to oxidative stress"/>
    <property type="evidence" value="ECO:0007669"/>
    <property type="project" value="InterPro"/>
</dbReference>
<evidence type="ECO:0000256" key="11">
    <source>
        <dbReference type="PIRSR" id="PIRSR601621-4"/>
    </source>
</evidence>
<feature type="binding site" evidence="9">
    <location>
        <position position="58"/>
    </location>
    <ligand>
        <name>Ca(2+)</name>
        <dbReference type="ChEBI" id="CHEBI:29108"/>
        <label>1</label>
    </ligand>
</feature>
<keyword evidence="6 11" id="KW-1015">Disulfide bond</keyword>
<evidence type="ECO:0000256" key="5">
    <source>
        <dbReference type="ARBA" id="ARBA00023004"/>
    </source>
</evidence>
<dbReference type="PRINTS" id="PR00458">
    <property type="entry name" value="PEROXIDASE"/>
</dbReference>
<organism evidence="14 15">
    <name type="scientific">Pyrenophora seminiperda CCB06</name>
    <dbReference type="NCBI Taxonomy" id="1302712"/>
    <lineage>
        <taxon>Eukaryota</taxon>
        <taxon>Fungi</taxon>
        <taxon>Dikarya</taxon>
        <taxon>Ascomycota</taxon>
        <taxon>Pezizomycotina</taxon>
        <taxon>Dothideomycetes</taxon>
        <taxon>Pleosporomycetidae</taxon>
        <taxon>Pleosporales</taxon>
        <taxon>Pleosporineae</taxon>
        <taxon>Pleosporaceae</taxon>
        <taxon>Pyrenophora</taxon>
    </lineage>
</organism>
<keyword evidence="9" id="KW-0349">Heme</keyword>
<keyword evidence="9 12" id="KW-0106">Calcium</keyword>
<dbReference type="Gene3D" id="1.10.420.10">
    <property type="entry name" value="Peroxidase, domain 2"/>
    <property type="match status" value="1"/>
</dbReference>
<evidence type="ECO:0000256" key="7">
    <source>
        <dbReference type="ARBA" id="ARBA00023180"/>
    </source>
</evidence>
<evidence type="ECO:0000259" key="13">
    <source>
        <dbReference type="PROSITE" id="PS50873"/>
    </source>
</evidence>
<evidence type="ECO:0000256" key="10">
    <source>
        <dbReference type="PIRSR" id="PIRSR601621-3"/>
    </source>
</evidence>
<keyword evidence="3 12" id="KW-0575">Peroxidase</keyword>
<dbReference type="GO" id="GO:0020037">
    <property type="term" value="F:heme binding"/>
    <property type="evidence" value="ECO:0007669"/>
    <property type="project" value="UniProtKB-UniRule"/>
</dbReference>
<keyword evidence="7" id="KW-0325">Glycoprotein</keyword>
<dbReference type="PRINTS" id="PR00462">
    <property type="entry name" value="LIGNINASE"/>
</dbReference>
<feature type="active site" description="Proton acceptor" evidence="8">
    <location>
        <position position="48"/>
    </location>
</feature>
<feature type="binding site" evidence="9">
    <location>
        <position position="181"/>
    </location>
    <ligand>
        <name>Ca(2+)</name>
        <dbReference type="ChEBI" id="CHEBI:29108"/>
        <label>2</label>
    </ligand>
</feature>
<sequence>MPTPISALNIWPRASSCPAVWSKVATDLQAEFTGCPAAARQSIRSVFHDCINNACDGSLVLTDECSRAENSGLLNICKKIQGWSTKYSVGVADMLQFAAAQAISACPLGPKVPIFIGRQDSNVSAPIHSVPGSRDPLDSILAAFSAKGFNAKDVVALMGTHSVALQFFDDPSQAGKSLDSTPAVYDTVFYKETKQGTAPYTLLSDKRLSNSSQTEDVWNSFIDNGNAWATAFVDAWSRFAVIGNTPSQMADCSSLVPASKTSKKRQAHVAAFTKKMSAKWRL</sequence>
<evidence type="ECO:0000256" key="12">
    <source>
        <dbReference type="RuleBase" id="RU363051"/>
    </source>
</evidence>
<comment type="cofactor">
    <cofactor evidence="9">
        <name>heme b</name>
        <dbReference type="ChEBI" id="CHEBI:60344"/>
    </cofactor>
    <text evidence="9">Binds 1 heme b (iron(II)-protoporphyrin IX) group per subunit.</text>
</comment>
<dbReference type="EC" id="1.11.1.-" evidence="12"/>
<dbReference type="Gene3D" id="1.10.520.10">
    <property type="match status" value="1"/>
</dbReference>
<dbReference type="Pfam" id="PF11895">
    <property type="entry name" value="Peroxidase_ext"/>
    <property type="match status" value="1"/>
</dbReference>
<keyword evidence="15" id="KW-1185">Reference proteome</keyword>
<evidence type="ECO:0000313" key="15">
    <source>
        <dbReference type="Proteomes" id="UP000265663"/>
    </source>
</evidence>
<gene>
    <name evidence="14" type="ORF">GMOD_00001819</name>
</gene>
<dbReference type="PROSITE" id="PS50873">
    <property type="entry name" value="PEROXIDASE_4"/>
    <property type="match status" value="1"/>
</dbReference>
<dbReference type="PANTHER" id="PTHR31517">
    <property type="match status" value="1"/>
</dbReference>
<dbReference type="GO" id="GO:0046872">
    <property type="term" value="F:metal ion binding"/>
    <property type="evidence" value="ECO:0007669"/>
    <property type="project" value="UniProtKB-UniRule"/>
</dbReference>
<dbReference type="InterPro" id="IPR000823">
    <property type="entry name" value="Peroxidase_pln"/>
</dbReference>
<feature type="binding site" evidence="9">
    <location>
        <position position="186"/>
    </location>
    <ligand>
        <name>Ca(2+)</name>
        <dbReference type="ChEBI" id="CHEBI:29108"/>
        <label>2</label>
    </ligand>
</feature>
<feature type="binding site" evidence="9">
    <location>
        <position position="162"/>
    </location>
    <ligand>
        <name>Ca(2+)</name>
        <dbReference type="ChEBI" id="CHEBI:29108"/>
        <label>2</label>
    </ligand>
</feature>
<evidence type="ECO:0000256" key="8">
    <source>
        <dbReference type="PIRSR" id="PIRSR601621-1"/>
    </source>
</evidence>
<dbReference type="Proteomes" id="UP000265663">
    <property type="component" value="Unassembled WGS sequence"/>
</dbReference>
<feature type="binding site" description="axial binding residue" evidence="9">
    <location>
        <position position="161"/>
    </location>
    <ligand>
        <name>heme b</name>
        <dbReference type="ChEBI" id="CHEBI:60344"/>
    </ligand>
    <ligandPart>
        <name>Fe</name>
        <dbReference type="ChEBI" id="CHEBI:18248"/>
    </ligandPart>
</feature>
<dbReference type="GO" id="GO:0140825">
    <property type="term" value="F:lactoperoxidase activity"/>
    <property type="evidence" value="ECO:0007669"/>
    <property type="project" value="UniProtKB-EC"/>
</dbReference>
<dbReference type="SUPFAM" id="SSF48113">
    <property type="entry name" value="Heme-dependent peroxidases"/>
    <property type="match status" value="1"/>
</dbReference>
<dbReference type="InterPro" id="IPR010255">
    <property type="entry name" value="Haem_peroxidase_sf"/>
</dbReference>
<dbReference type="OrthoDB" id="2113341at2759"/>
<evidence type="ECO:0000313" key="14">
    <source>
        <dbReference type="EMBL" id="RMZ66483.1"/>
    </source>
</evidence>
<feature type="domain" description="Plant heme peroxidase family profile" evidence="13">
    <location>
        <begin position="9"/>
        <end position="163"/>
    </location>
</feature>
<feature type="binding site" evidence="9">
    <location>
        <position position="179"/>
    </location>
    <ligand>
        <name>Ca(2+)</name>
        <dbReference type="ChEBI" id="CHEBI:29108"/>
        <label>2</label>
    </ligand>
</feature>
<evidence type="ECO:0000256" key="2">
    <source>
        <dbReference type="ARBA" id="ARBA00006089"/>
    </source>
</evidence>
<dbReference type="PROSITE" id="PS00435">
    <property type="entry name" value="PEROXIDASE_1"/>
    <property type="match status" value="1"/>
</dbReference>
<accession>A0A3M7LW72</accession>
<dbReference type="PANTHER" id="PTHR31517:SF48">
    <property type="entry name" value="PEROXIDASE 16-RELATED"/>
    <property type="match status" value="1"/>
</dbReference>
<keyword evidence="5 9" id="KW-0408">Iron</keyword>
<evidence type="ECO:0000256" key="1">
    <source>
        <dbReference type="ARBA" id="ARBA00000189"/>
    </source>
</evidence>
<feature type="site" description="Transition state stabilizer" evidence="10">
    <location>
        <position position="44"/>
    </location>
</feature>
<keyword evidence="12" id="KW-0560">Oxidoreductase</keyword>
<dbReference type="InterPro" id="IPR001621">
    <property type="entry name" value="Ligninase"/>
</dbReference>
<proteinExistence type="inferred from homology"/>
<evidence type="ECO:0000256" key="3">
    <source>
        <dbReference type="ARBA" id="ARBA00022559"/>
    </source>
</evidence>
<evidence type="ECO:0000256" key="9">
    <source>
        <dbReference type="PIRSR" id="PIRSR601621-2"/>
    </source>
</evidence>
<feature type="disulfide bond" evidence="11">
    <location>
        <begin position="35"/>
        <end position="106"/>
    </location>
</feature>
<reference evidence="14 15" key="1">
    <citation type="journal article" date="2014" name="PLoS ONE">
        <title>De novo Genome Assembly of the Fungal Plant Pathogen Pyrenophora semeniperda.</title>
        <authorList>
            <person name="Soliai M.M."/>
            <person name="Meyer S.E."/>
            <person name="Udall J.A."/>
            <person name="Elzinga D.E."/>
            <person name="Hermansen R.A."/>
            <person name="Bodily P.M."/>
            <person name="Hart A.A."/>
            <person name="Coleman C.E."/>
        </authorList>
    </citation>
    <scope>NUCLEOTIDE SEQUENCE [LARGE SCALE GENOMIC DNA]</scope>
    <source>
        <strain evidence="14 15">CCB06</strain>
        <tissue evidence="14">Mycelium</tissue>
    </source>
</reference>
<dbReference type="InterPro" id="IPR024589">
    <property type="entry name" value="Ligninase_C"/>
</dbReference>
<dbReference type="Pfam" id="PF00141">
    <property type="entry name" value="peroxidase"/>
    <property type="match status" value="1"/>
</dbReference>
<dbReference type="EMBL" id="KE747809">
    <property type="protein sequence ID" value="RMZ66483.1"/>
    <property type="molecule type" value="Genomic_DNA"/>
</dbReference>
<comment type="catalytic activity">
    <reaction evidence="1">
        <text>2 a phenolic donor + H2O2 = 2 a phenolic radical donor + 2 H2O</text>
        <dbReference type="Rhea" id="RHEA:56136"/>
        <dbReference type="ChEBI" id="CHEBI:15377"/>
        <dbReference type="ChEBI" id="CHEBI:16240"/>
        <dbReference type="ChEBI" id="CHEBI:139520"/>
        <dbReference type="ChEBI" id="CHEBI:139521"/>
        <dbReference type="EC" id="1.11.1.7"/>
    </reaction>
</comment>
<protein>
    <recommendedName>
        <fullName evidence="12">Peroxidase</fullName>
        <ecNumber evidence="12">1.11.1.-</ecNumber>
    </recommendedName>
</protein>